<dbReference type="SUPFAM" id="SSF55073">
    <property type="entry name" value="Nucleotide cyclase"/>
    <property type="match status" value="1"/>
</dbReference>
<dbReference type="InterPro" id="IPR000160">
    <property type="entry name" value="GGDEF_dom"/>
</dbReference>
<dbReference type="KEGG" id="tvr:TVD_11200"/>
<dbReference type="EMBL" id="CP011367">
    <property type="protein sequence ID" value="AKJ95883.1"/>
    <property type="molecule type" value="Genomic_DNA"/>
</dbReference>
<dbReference type="PATRIC" id="fig|106634.4.peg.2284"/>
<accession>A0A0G3G3T3</accession>
<sequence>MNGILAPSLYLAAGLAIYATLSHLLHSRQSARSTEHRLFAAMCALMAVLAVGSAQTYQAGTVEAYTRALTLNVYLLGPFYVLFAAFVAAHTRTPARWLISGLLVLLVITWVVNTLQPYSMQYQVIDELRPLELPWGETVALAVGTISPWFGFGVLAVFLVLGFALTTLIRHYRRYRQTTTLLLLGGIGVFVLFTLQGVLARGGALEMPQLAPFGYVVMVVMMSLVLNRETSERLRDSESRFRALVEQSPVGIQVLTPQGEIRQCNAAWETMHGAQASLPGGNVLDRPDAIDRHIHEPLKDALRGHYREIGPLPYTPPARPDQSAEPTDPGPATQTTPLITPERWLRGCIYPLQDARGEVQDVIVMQEDITAAHRSEDALRLIAEGLQARSREEFFQQLVLKLSNLFAADHALIGIEDPEKPGVVETVALCTAGQIVENLRYDLAETPCERVLEIGTCIYPCDVQQRFPADEMLVEMDAESYLGAPLLDSQGTLLGHIAMVNRYPVEDVDKAMEILGIMADRAGAELERLHTEEHIHALAYHDSLTGLANRTRLHDDLTRHIEEATAGHLHGGLILIDLDHFKTINDALGHAVGDTVLGAVADRLRSHAPGDALIVRLGGDEFAVVLPPCARVRETLEPELQAIAERILEALQRPIIIGERTFGVGASLGCVCYPDAGESSAEALRHADIALYQAKRAGRGGVQFYRHALQDEAHARLQIEDGLRQAAERDELDLHYQPQFDAAERLIGAEALLRWQHPEMGQVPPDLFIPVAEETGLIHGVGNWVLEHALMQLSQWQAGNLQPPRLALNLSPWQLARPDFVDQFQARLRRHGVDGHALTLEVTESGLLRDLPDAITKLGALRRLGMRIALDDFGTGYSSLAYLRDLPVDELKIDKSFVKELLAGGDRTLIENIVDIARNMELDVIAEGVEHPEQREQLLALGCTRFQGFLFSAPLTHEQFVARLHRP</sequence>
<dbReference type="Pfam" id="PF00990">
    <property type="entry name" value="GGDEF"/>
    <property type="match status" value="1"/>
</dbReference>
<dbReference type="SMART" id="SM00091">
    <property type="entry name" value="PAS"/>
    <property type="match status" value="1"/>
</dbReference>
<dbReference type="InterPro" id="IPR052155">
    <property type="entry name" value="Biofilm_reg_signaling"/>
</dbReference>
<evidence type="ECO:0000256" key="2">
    <source>
        <dbReference type="SAM" id="Phobius"/>
    </source>
</evidence>
<feature type="transmembrane region" description="Helical" evidence="2">
    <location>
        <begin position="149"/>
        <end position="169"/>
    </location>
</feature>
<evidence type="ECO:0000313" key="6">
    <source>
        <dbReference type="Proteomes" id="UP000064201"/>
    </source>
</evidence>
<dbReference type="SUPFAM" id="SSF141868">
    <property type="entry name" value="EAL domain-like"/>
    <property type="match status" value="1"/>
</dbReference>
<dbReference type="NCBIfam" id="TIGR00229">
    <property type="entry name" value="sensory_box"/>
    <property type="match status" value="1"/>
</dbReference>
<dbReference type="PROSITE" id="PS50887">
    <property type="entry name" value="GGDEF"/>
    <property type="match status" value="1"/>
</dbReference>
<dbReference type="NCBIfam" id="TIGR00254">
    <property type="entry name" value="GGDEF"/>
    <property type="match status" value="1"/>
</dbReference>
<evidence type="ECO:0000256" key="1">
    <source>
        <dbReference type="SAM" id="MobiDB-lite"/>
    </source>
</evidence>
<evidence type="ECO:0000259" key="4">
    <source>
        <dbReference type="PROSITE" id="PS50887"/>
    </source>
</evidence>
<keyword evidence="2" id="KW-0812">Transmembrane</keyword>
<dbReference type="SMART" id="SM00267">
    <property type="entry name" value="GGDEF"/>
    <property type="match status" value="1"/>
</dbReference>
<dbReference type="CDD" id="cd01949">
    <property type="entry name" value="GGDEF"/>
    <property type="match status" value="1"/>
</dbReference>
<dbReference type="SUPFAM" id="SSF55785">
    <property type="entry name" value="PYP-like sensor domain (PAS domain)"/>
    <property type="match status" value="1"/>
</dbReference>
<feature type="transmembrane region" description="Helical" evidence="2">
    <location>
        <begin position="6"/>
        <end position="26"/>
    </location>
</feature>
<dbReference type="CDD" id="cd01948">
    <property type="entry name" value="EAL"/>
    <property type="match status" value="1"/>
</dbReference>
<organism evidence="5 6">
    <name type="scientific">Thioalkalivibrio versutus</name>
    <dbReference type="NCBI Taxonomy" id="106634"/>
    <lineage>
        <taxon>Bacteria</taxon>
        <taxon>Pseudomonadati</taxon>
        <taxon>Pseudomonadota</taxon>
        <taxon>Gammaproteobacteria</taxon>
        <taxon>Chromatiales</taxon>
        <taxon>Ectothiorhodospiraceae</taxon>
        <taxon>Thioalkalivibrio</taxon>
    </lineage>
</organism>
<dbReference type="InterPro" id="IPR035965">
    <property type="entry name" value="PAS-like_dom_sf"/>
</dbReference>
<feature type="region of interest" description="Disordered" evidence="1">
    <location>
        <begin position="309"/>
        <end position="338"/>
    </location>
</feature>
<dbReference type="PROSITE" id="PS50883">
    <property type="entry name" value="EAL"/>
    <property type="match status" value="1"/>
</dbReference>
<keyword evidence="6" id="KW-1185">Reference proteome</keyword>
<dbReference type="InterPro" id="IPR003018">
    <property type="entry name" value="GAF"/>
</dbReference>
<evidence type="ECO:0000313" key="5">
    <source>
        <dbReference type="EMBL" id="AKJ95883.1"/>
    </source>
</evidence>
<dbReference type="SMART" id="SM00065">
    <property type="entry name" value="GAF"/>
    <property type="match status" value="1"/>
</dbReference>
<dbReference type="PANTHER" id="PTHR44757">
    <property type="entry name" value="DIGUANYLATE CYCLASE DGCP"/>
    <property type="match status" value="1"/>
</dbReference>
<gene>
    <name evidence="5" type="ORF">TVD_11200</name>
</gene>
<keyword evidence="2" id="KW-1133">Transmembrane helix</keyword>
<protein>
    <submittedName>
        <fullName evidence="5">Diguanylate cyclase</fullName>
    </submittedName>
</protein>
<dbReference type="InterPro" id="IPR001633">
    <property type="entry name" value="EAL_dom"/>
</dbReference>
<dbReference type="SUPFAM" id="SSF55781">
    <property type="entry name" value="GAF domain-like"/>
    <property type="match status" value="1"/>
</dbReference>
<dbReference type="AlphaFoldDB" id="A0A0G3G3T3"/>
<dbReference type="Pfam" id="PF01590">
    <property type="entry name" value="GAF"/>
    <property type="match status" value="1"/>
</dbReference>
<dbReference type="Proteomes" id="UP000064201">
    <property type="component" value="Chromosome"/>
</dbReference>
<dbReference type="InterPro" id="IPR035919">
    <property type="entry name" value="EAL_sf"/>
</dbReference>
<feature type="transmembrane region" description="Helical" evidence="2">
    <location>
        <begin position="69"/>
        <end position="88"/>
    </location>
</feature>
<dbReference type="SMART" id="SM00052">
    <property type="entry name" value="EAL"/>
    <property type="match status" value="1"/>
</dbReference>
<keyword evidence="2" id="KW-0472">Membrane</keyword>
<dbReference type="Gene3D" id="3.30.70.270">
    <property type="match status" value="1"/>
</dbReference>
<feature type="transmembrane region" description="Helical" evidence="2">
    <location>
        <begin position="181"/>
        <end position="204"/>
    </location>
</feature>
<proteinExistence type="predicted"/>
<evidence type="ECO:0000259" key="3">
    <source>
        <dbReference type="PROSITE" id="PS50883"/>
    </source>
</evidence>
<dbReference type="PANTHER" id="PTHR44757:SF2">
    <property type="entry name" value="BIOFILM ARCHITECTURE MAINTENANCE PROTEIN MBAA"/>
    <property type="match status" value="1"/>
</dbReference>
<dbReference type="Gene3D" id="3.20.20.450">
    <property type="entry name" value="EAL domain"/>
    <property type="match status" value="1"/>
</dbReference>
<dbReference type="Gene3D" id="3.30.450.20">
    <property type="entry name" value="PAS domain"/>
    <property type="match status" value="1"/>
</dbReference>
<dbReference type="Gene3D" id="3.30.450.40">
    <property type="match status" value="1"/>
</dbReference>
<name>A0A0G3G3T3_9GAMM</name>
<dbReference type="RefSeq" id="WP_047251621.1">
    <property type="nucleotide sequence ID" value="NZ_CP011367.1"/>
</dbReference>
<dbReference type="InterPro" id="IPR029016">
    <property type="entry name" value="GAF-like_dom_sf"/>
</dbReference>
<feature type="domain" description="GGDEF" evidence="4">
    <location>
        <begin position="569"/>
        <end position="707"/>
    </location>
</feature>
<dbReference type="Pfam" id="PF00563">
    <property type="entry name" value="EAL"/>
    <property type="match status" value="1"/>
</dbReference>
<dbReference type="OrthoDB" id="8553030at2"/>
<dbReference type="InterPro" id="IPR029787">
    <property type="entry name" value="Nucleotide_cyclase"/>
</dbReference>
<dbReference type="Pfam" id="PF13188">
    <property type="entry name" value="PAS_8"/>
    <property type="match status" value="1"/>
</dbReference>
<feature type="transmembrane region" description="Helical" evidence="2">
    <location>
        <begin position="95"/>
        <end position="112"/>
    </location>
</feature>
<dbReference type="InterPro" id="IPR000014">
    <property type="entry name" value="PAS"/>
</dbReference>
<feature type="transmembrane region" description="Helical" evidence="2">
    <location>
        <begin position="38"/>
        <end position="57"/>
    </location>
</feature>
<dbReference type="STRING" id="106634.TVD_11200"/>
<reference evidence="5 6" key="1">
    <citation type="submission" date="2015-04" db="EMBL/GenBank/DDBJ databases">
        <title>Complete Sequence for the Genome of the Thioalkalivibrio versutus D301.</title>
        <authorList>
            <person name="Mu T."/>
            <person name="Zhou J."/>
            <person name="Xu X."/>
        </authorList>
    </citation>
    <scope>NUCLEOTIDE SEQUENCE [LARGE SCALE GENOMIC DNA]</scope>
    <source>
        <strain evidence="5 6">D301</strain>
    </source>
</reference>
<dbReference type="InterPro" id="IPR043128">
    <property type="entry name" value="Rev_trsase/Diguanyl_cyclase"/>
</dbReference>
<feature type="domain" description="EAL" evidence="3">
    <location>
        <begin position="716"/>
        <end position="967"/>
    </location>
</feature>